<dbReference type="Proteomes" id="UP000245119">
    <property type="component" value="Linkage Group LG3"/>
</dbReference>
<keyword evidence="3 6" id="KW-1133">Transmembrane helix</keyword>
<dbReference type="GO" id="GO:0005326">
    <property type="term" value="F:neurotransmitter transmembrane transporter activity"/>
    <property type="evidence" value="ECO:0007669"/>
    <property type="project" value="TreeGrafter"/>
</dbReference>
<keyword evidence="4 6" id="KW-0472">Membrane</keyword>
<dbReference type="GO" id="GO:0005313">
    <property type="term" value="F:L-glutamate transmembrane transporter activity"/>
    <property type="evidence" value="ECO:0007669"/>
    <property type="project" value="TreeGrafter"/>
</dbReference>
<evidence type="ECO:0000313" key="7">
    <source>
        <dbReference type="EMBL" id="PVD33183.1"/>
    </source>
</evidence>
<dbReference type="PANTHER" id="PTHR11662">
    <property type="entry name" value="SOLUTE CARRIER FAMILY 17"/>
    <property type="match status" value="1"/>
</dbReference>
<accession>A0A2T7PID3</accession>
<sequence length="334" mass="36914">MVQCVDGCLMLLMVQRVDGYLMLLMVQCVDGYLMLLMVQRVDGYLMLLMVQCVDGYLMLLMVQCVDGYLMLLMVQCVAGFGMEAAFLLGVSFARDTATSIVCLTLAVGFSGFAISGFNVNHLDIAPRYASILMGLSNSVGTLSGMLCPIVVQVITKESKDHPDKVSTYHLHTRAANTQPTFPDPDITILSSRACQSWYTYNTYSTVLLIHFAGVIFYAIFASGEKQPWADPPTPSAPAAEDWRPQDALHGEKTEWHTNTSYGSTKSAVNDLQTSGVHCYVNNSGVDPWGVPEAHNVVAVPPPYSPVYQTRQELVQKPNRDQERYYNSDGSDRDF</sequence>
<evidence type="ECO:0000256" key="1">
    <source>
        <dbReference type="ARBA" id="ARBA00004141"/>
    </source>
</evidence>
<feature type="region of interest" description="Disordered" evidence="5">
    <location>
        <begin position="312"/>
        <end position="334"/>
    </location>
</feature>
<dbReference type="EMBL" id="PZQS01000003">
    <property type="protein sequence ID" value="PVD33183.1"/>
    <property type="molecule type" value="Genomic_DNA"/>
</dbReference>
<dbReference type="PANTHER" id="PTHR11662:SF456">
    <property type="entry name" value="VESICULAR GLUTAMATE TRANSPORTER, ISOFORM A"/>
    <property type="match status" value="1"/>
</dbReference>
<feature type="transmembrane region" description="Helical" evidence="6">
    <location>
        <begin position="200"/>
        <end position="220"/>
    </location>
</feature>
<dbReference type="GO" id="GO:0098700">
    <property type="term" value="P:neurotransmitter loading into synaptic vesicle"/>
    <property type="evidence" value="ECO:0007669"/>
    <property type="project" value="TreeGrafter"/>
</dbReference>
<dbReference type="STRING" id="400727.A0A2T7PID3"/>
<dbReference type="GO" id="GO:0060076">
    <property type="term" value="C:excitatory synapse"/>
    <property type="evidence" value="ECO:0007669"/>
    <property type="project" value="TreeGrafter"/>
</dbReference>
<dbReference type="InterPro" id="IPR050382">
    <property type="entry name" value="MFS_Na/Anion_cotransporter"/>
</dbReference>
<protein>
    <recommendedName>
        <fullName evidence="9">Major facilitator superfamily (MFS) profile domain-containing protein</fullName>
    </recommendedName>
</protein>
<dbReference type="AlphaFoldDB" id="A0A2T7PID3"/>
<evidence type="ECO:0000256" key="6">
    <source>
        <dbReference type="SAM" id="Phobius"/>
    </source>
</evidence>
<dbReference type="OrthoDB" id="2985014at2759"/>
<evidence type="ECO:0000256" key="5">
    <source>
        <dbReference type="SAM" id="MobiDB-lite"/>
    </source>
</evidence>
<feature type="transmembrane region" description="Helical" evidence="6">
    <location>
        <begin position="68"/>
        <end position="88"/>
    </location>
</feature>
<feature type="transmembrane region" description="Helical" evidence="6">
    <location>
        <begin position="131"/>
        <end position="154"/>
    </location>
</feature>
<reference evidence="7 8" key="1">
    <citation type="submission" date="2018-04" db="EMBL/GenBank/DDBJ databases">
        <title>The genome of golden apple snail Pomacea canaliculata provides insight into stress tolerance and invasive adaptation.</title>
        <authorList>
            <person name="Liu C."/>
            <person name="Liu B."/>
            <person name="Ren Y."/>
            <person name="Zhang Y."/>
            <person name="Wang H."/>
            <person name="Li S."/>
            <person name="Jiang F."/>
            <person name="Yin L."/>
            <person name="Zhang G."/>
            <person name="Qian W."/>
            <person name="Fan W."/>
        </authorList>
    </citation>
    <scope>NUCLEOTIDE SEQUENCE [LARGE SCALE GENOMIC DNA]</scope>
    <source>
        <strain evidence="7">SZHN2017</strain>
        <tissue evidence="7">Muscle</tissue>
    </source>
</reference>
<keyword evidence="2 6" id="KW-0812">Transmembrane</keyword>
<dbReference type="InterPro" id="IPR036259">
    <property type="entry name" value="MFS_trans_sf"/>
</dbReference>
<dbReference type="SUPFAM" id="SSF103473">
    <property type="entry name" value="MFS general substrate transporter"/>
    <property type="match status" value="1"/>
</dbReference>
<organism evidence="7 8">
    <name type="scientific">Pomacea canaliculata</name>
    <name type="common">Golden apple snail</name>
    <dbReference type="NCBI Taxonomy" id="400727"/>
    <lineage>
        <taxon>Eukaryota</taxon>
        <taxon>Metazoa</taxon>
        <taxon>Spiralia</taxon>
        <taxon>Lophotrochozoa</taxon>
        <taxon>Mollusca</taxon>
        <taxon>Gastropoda</taxon>
        <taxon>Caenogastropoda</taxon>
        <taxon>Architaenioglossa</taxon>
        <taxon>Ampullarioidea</taxon>
        <taxon>Ampullariidae</taxon>
        <taxon>Pomacea</taxon>
    </lineage>
</organism>
<evidence type="ECO:0000313" key="8">
    <source>
        <dbReference type="Proteomes" id="UP000245119"/>
    </source>
</evidence>
<evidence type="ECO:0000256" key="4">
    <source>
        <dbReference type="ARBA" id="ARBA00023136"/>
    </source>
</evidence>
<feature type="compositionally biased region" description="Basic and acidic residues" evidence="5">
    <location>
        <begin position="317"/>
        <end position="334"/>
    </location>
</feature>
<evidence type="ECO:0000256" key="2">
    <source>
        <dbReference type="ARBA" id="ARBA00022692"/>
    </source>
</evidence>
<feature type="transmembrane region" description="Helical" evidence="6">
    <location>
        <begin position="100"/>
        <end position="119"/>
    </location>
</feature>
<keyword evidence="8" id="KW-1185">Reference proteome</keyword>
<proteinExistence type="predicted"/>
<feature type="transmembrane region" description="Helical" evidence="6">
    <location>
        <begin position="20"/>
        <end position="38"/>
    </location>
</feature>
<gene>
    <name evidence="7" type="ORF">C0Q70_04433</name>
</gene>
<evidence type="ECO:0008006" key="9">
    <source>
        <dbReference type="Google" id="ProtNLM"/>
    </source>
</evidence>
<dbReference type="GO" id="GO:0050803">
    <property type="term" value="P:regulation of synapse structure or activity"/>
    <property type="evidence" value="ECO:0007669"/>
    <property type="project" value="TreeGrafter"/>
</dbReference>
<comment type="caution">
    <text evidence="7">The sequence shown here is derived from an EMBL/GenBank/DDBJ whole genome shotgun (WGS) entry which is preliminary data.</text>
</comment>
<evidence type="ECO:0000256" key="3">
    <source>
        <dbReference type="ARBA" id="ARBA00022989"/>
    </source>
</evidence>
<dbReference type="GO" id="GO:0030672">
    <property type="term" value="C:synaptic vesicle membrane"/>
    <property type="evidence" value="ECO:0007669"/>
    <property type="project" value="TreeGrafter"/>
</dbReference>
<comment type="subcellular location">
    <subcellularLocation>
        <location evidence="1">Membrane</location>
        <topology evidence="1">Multi-pass membrane protein</topology>
    </subcellularLocation>
</comment>
<dbReference type="GO" id="GO:0035249">
    <property type="term" value="P:synaptic transmission, glutamatergic"/>
    <property type="evidence" value="ECO:0007669"/>
    <property type="project" value="TreeGrafter"/>
</dbReference>
<name>A0A2T7PID3_POMCA</name>